<gene>
    <name evidence="1" type="ORF">ONZ43_g6158</name>
</gene>
<dbReference type="EMBL" id="JAPESX010002100">
    <property type="protein sequence ID" value="KAJ8109361.1"/>
    <property type="molecule type" value="Genomic_DNA"/>
</dbReference>
<keyword evidence="2" id="KW-1185">Reference proteome</keyword>
<sequence>MWVVQESFFSAVTTVYWGQCEIKWEIIQDSSWVIAQTGLDTLLKAYFGYATQSSRDVDAAKLPDNRLSNQSIFSSLQRLSGEALSLGQLLYYSRFFEASDPRDKVFAILGLWKFKRGDRAGQIDIWPDYNKSVLEVYVEATTAAIQESRTLDILSLVDGDSSENPHELPSWVPDYTQGPRAYSIVPPLAPNPPQLCLHANFEDPTDSKVPSLAVQGIEIDVVQDIGPTYSEIMNKFELRALLNLLFTYAQPHYPTDGSPNNAFWRTLIKDTFRGSPADREAQLAFPTFIMQRIREMRQQVENLEEFEEPKLAEELGGMLRETEIIIRRLAGKCSEEKTIPTLKEIRDMIKVEETVGSAAEQKLESDRKDIEESFRVAYFRRRLFRTARGYFGIALQSIVPGDRVWVLAGARVPFVLKAADAEEGRWRLVSEAYVHGVMHSDALADTGSLKRIYLV</sequence>
<reference evidence="1" key="1">
    <citation type="submission" date="2022-11" db="EMBL/GenBank/DDBJ databases">
        <title>Genome Sequence of Nemania bipapillata.</title>
        <authorList>
            <person name="Buettner E."/>
        </authorList>
    </citation>
    <scope>NUCLEOTIDE SEQUENCE</scope>
    <source>
        <strain evidence="1">CP14</strain>
    </source>
</reference>
<protein>
    <submittedName>
        <fullName evidence="1">Uncharacterized protein</fullName>
    </submittedName>
</protein>
<proteinExistence type="predicted"/>
<evidence type="ECO:0000313" key="2">
    <source>
        <dbReference type="Proteomes" id="UP001153334"/>
    </source>
</evidence>
<evidence type="ECO:0000313" key="1">
    <source>
        <dbReference type="EMBL" id="KAJ8109361.1"/>
    </source>
</evidence>
<name>A0ACC2I287_9PEZI</name>
<organism evidence="1 2">
    <name type="scientific">Nemania bipapillata</name>
    <dbReference type="NCBI Taxonomy" id="110536"/>
    <lineage>
        <taxon>Eukaryota</taxon>
        <taxon>Fungi</taxon>
        <taxon>Dikarya</taxon>
        <taxon>Ascomycota</taxon>
        <taxon>Pezizomycotina</taxon>
        <taxon>Sordariomycetes</taxon>
        <taxon>Xylariomycetidae</taxon>
        <taxon>Xylariales</taxon>
        <taxon>Xylariaceae</taxon>
        <taxon>Nemania</taxon>
    </lineage>
</organism>
<accession>A0ACC2I287</accession>
<comment type="caution">
    <text evidence="1">The sequence shown here is derived from an EMBL/GenBank/DDBJ whole genome shotgun (WGS) entry which is preliminary data.</text>
</comment>
<dbReference type="Proteomes" id="UP001153334">
    <property type="component" value="Unassembled WGS sequence"/>
</dbReference>